<evidence type="ECO:0000313" key="3">
    <source>
        <dbReference type="Proteomes" id="UP000616724"/>
    </source>
</evidence>
<organism evidence="2 3">
    <name type="scientific">Planobispora longispora</name>
    <dbReference type="NCBI Taxonomy" id="28887"/>
    <lineage>
        <taxon>Bacteria</taxon>
        <taxon>Bacillati</taxon>
        <taxon>Actinomycetota</taxon>
        <taxon>Actinomycetes</taxon>
        <taxon>Streptosporangiales</taxon>
        <taxon>Streptosporangiaceae</taxon>
        <taxon>Planobispora</taxon>
    </lineage>
</organism>
<feature type="transmembrane region" description="Helical" evidence="1">
    <location>
        <begin position="105"/>
        <end position="132"/>
    </location>
</feature>
<reference evidence="2 3" key="1">
    <citation type="submission" date="2021-01" db="EMBL/GenBank/DDBJ databases">
        <title>Whole genome shotgun sequence of Planobispora longispora NBRC 13918.</title>
        <authorList>
            <person name="Komaki H."/>
            <person name="Tamura T."/>
        </authorList>
    </citation>
    <scope>NUCLEOTIDE SEQUENCE [LARGE SCALE GENOMIC DNA]</scope>
    <source>
        <strain evidence="2 3">NBRC 13918</strain>
    </source>
</reference>
<proteinExistence type="predicted"/>
<protein>
    <submittedName>
        <fullName evidence="2">Uncharacterized protein</fullName>
    </submittedName>
</protein>
<feature type="transmembrane region" description="Helical" evidence="1">
    <location>
        <begin position="6"/>
        <end position="24"/>
    </location>
</feature>
<dbReference type="AlphaFoldDB" id="A0A8J3W5N6"/>
<dbReference type="RefSeq" id="WP_203891244.1">
    <property type="nucleotide sequence ID" value="NZ_BOOH01000021.1"/>
</dbReference>
<accession>A0A8J3W5N6</accession>
<feature type="transmembrane region" description="Helical" evidence="1">
    <location>
        <begin position="36"/>
        <end position="63"/>
    </location>
</feature>
<dbReference type="EMBL" id="BOOH01000021">
    <property type="protein sequence ID" value="GIH76668.1"/>
    <property type="molecule type" value="Genomic_DNA"/>
</dbReference>
<feature type="transmembrane region" description="Helical" evidence="1">
    <location>
        <begin position="69"/>
        <end position="93"/>
    </location>
</feature>
<dbReference type="Proteomes" id="UP000616724">
    <property type="component" value="Unassembled WGS sequence"/>
</dbReference>
<gene>
    <name evidence="2" type="ORF">Plo01_30970</name>
</gene>
<keyword evidence="1" id="KW-0812">Transmembrane</keyword>
<evidence type="ECO:0000313" key="2">
    <source>
        <dbReference type="EMBL" id="GIH76668.1"/>
    </source>
</evidence>
<keyword evidence="3" id="KW-1185">Reference proteome</keyword>
<name>A0A8J3W5N6_9ACTN</name>
<keyword evidence="1" id="KW-1133">Transmembrane helix</keyword>
<comment type="caution">
    <text evidence="2">The sequence shown here is derived from an EMBL/GenBank/DDBJ whole genome shotgun (WGS) entry which is preliminary data.</text>
</comment>
<keyword evidence="1" id="KW-0472">Membrane</keyword>
<sequence>MGLIAIVTWLITAMVGIYLLYLWLSGGGLQQQATKVTRFPTVLIFAHPILAVSALGSWVAYVLTLEKVFAWLSFGVLAAAALLGFVMFTRWLGGGRHARGAEQRFPVVAVLLHGLAGVTTFVLVLLTATVAAGA</sequence>
<evidence type="ECO:0000256" key="1">
    <source>
        <dbReference type="SAM" id="Phobius"/>
    </source>
</evidence>